<accession>K1XVJ2</accession>
<dbReference type="KEGG" id="mbe:MBM_05158"/>
<organism evidence="1 2">
    <name type="scientific">Marssonina brunnea f. sp. multigermtubi (strain MB_m1)</name>
    <name type="common">Marssonina leaf spot fungus</name>
    <dbReference type="NCBI Taxonomy" id="1072389"/>
    <lineage>
        <taxon>Eukaryota</taxon>
        <taxon>Fungi</taxon>
        <taxon>Dikarya</taxon>
        <taxon>Ascomycota</taxon>
        <taxon>Pezizomycotina</taxon>
        <taxon>Leotiomycetes</taxon>
        <taxon>Helotiales</taxon>
        <taxon>Drepanopezizaceae</taxon>
        <taxon>Drepanopeziza</taxon>
    </lineage>
</organism>
<reference evidence="1 2" key="1">
    <citation type="journal article" date="2012" name="BMC Genomics">
        <title>Sequencing the genome of Marssonina brunnea reveals fungus-poplar co-evolution.</title>
        <authorList>
            <person name="Zhu S."/>
            <person name="Cao Y.-Z."/>
            <person name="Jiang C."/>
            <person name="Tan B.-Y."/>
            <person name="Wang Z."/>
            <person name="Feng S."/>
            <person name="Zhang L."/>
            <person name="Su X.-H."/>
            <person name="Brejova B."/>
            <person name="Vinar T."/>
            <person name="Xu M."/>
            <person name="Wang M.-X."/>
            <person name="Zhang S.-G."/>
            <person name="Huang M.-R."/>
            <person name="Wu R."/>
            <person name="Zhou Y."/>
        </authorList>
    </citation>
    <scope>NUCLEOTIDE SEQUENCE [LARGE SCALE GENOMIC DNA]</scope>
    <source>
        <strain evidence="1 2">MB_m1</strain>
    </source>
</reference>
<dbReference type="AlphaFoldDB" id="K1XVJ2"/>
<sequence>MAIQTAKIRLARRTLLYSSPASTIPLEATGCFTRLGKRLPTDGSPTLEHGTNMVWKTPIAIPKIEDGRASIGAVTDVENTGHDSETRFAAGEKFILIEILADALAHPSVPHLEMLVERTSWPDLESVQRSVVGT</sequence>
<dbReference type="RefSeq" id="XP_007293047.1">
    <property type="nucleotide sequence ID" value="XM_007292985.1"/>
</dbReference>
<dbReference type="InParanoid" id="K1XVJ2"/>
<dbReference type="GeneID" id="18761093"/>
<keyword evidence="2" id="KW-1185">Reference proteome</keyword>
<evidence type="ECO:0000313" key="1">
    <source>
        <dbReference type="EMBL" id="EKD16689.1"/>
    </source>
</evidence>
<dbReference type="EMBL" id="JH921438">
    <property type="protein sequence ID" value="EKD16689.1"/>
    <property type="molecule type" value="Genomic_DNA"/>
</dbReference>
<name>K1XVJ2_MARBU</name>
<protein>
    <submittedName>
        <fullName evidence="1">Uncharacterized protein</fullName>
    </submittedName>
</protein>
<evidence type="ECO:0000313" key="2">
    <source>
        <dbReference type="Proteomes" id="UP000006753"/>
    </source>
</evidence>
<dbReference type="Proteomes" id="UP000006753">
    <property type="component" value="Unassembled WGS sequence"/>
</dbReference>
<proteinExistence type="predicted"/>
<gene>
    <name evidence="1" type="ORF">MBM_05158</name>
</gene>
<dbReference type="HOGENOM" id="CLU_1896680_0_0_1"/>